<sequence length="198" mass="21550">MFSKGKTAINRAHLPWTQPHLSHGHLLFINYGRLRRVRLAKVSATKKSVVETQVFTEGSLAACAVDRWSPRDPLAAGDPHTSSEAERNPDPQGRRSGHLVSILPTLSPRSLTGTQVKEVQGPHHSDDACKKKKPMSSFHLEKVTRRNNLRVSVQTFLACISTRLSRSSSGTPLASAVICSAVVSLNLRGNSFAYGCSA</sequence>
<gene>
    <name evidence="2" type="ORF">Cgig2_021908</name>
</gene>
<comment type="caution">
    <text evidence="2">The sequence shown here is derived from an EMBL/GenBank/DDBJ whole genome shotgun (WGS) entry which is preliminary data.</text>
</comment>
<proteinExistence type="predicted"/>
<evidence type="ECO:0000313" key="2">
    <source>
        <dbReference type="EMBL" id="KAJ8432374.1"/>
    </source>
</evidence>
<keyword evidence="3" id="KW-1185">Reference proteome</keyword>
<dbReference type="Proteomes" id="UP001153076">
    <property type="component" value="Unassembled WGS sequence"/>
</dbReference>
<accession>A0A9Q1Q8I3</accession>
<name>A0A9Q1Q8I3_9CARY</name>
<organism evidence="2 3">
    <name type="scientific">Carnegiea gigantea</name>
    <dbReference type="NCBI Taxonomy" id="171969"/>
    <lineage>
        <taxon>Eukaryota</taxon>
        <taxon>Viridiplantae</taxon>
        <taxon>Streptophyta</taxon>
        <taxon>Embryophyta</taxon>
        <taxon>Tracheophyta</taxon>
        <taxon>Spermatophyta</taxon>
        <taxon>Magnoliopsida</taxon>
        <taxon>eudicotyledons</taxon>
        <taxon>Gunneridae</taxon>
        <taxon>Pentapetalae</taxon>
        <taxon>Caryophyllales</taxon>
        <taxon>Cactineae</taxon>
        <taxon>Cactaceae</taxon>
        <taxon>Cactoideae</taxon>
        <taxon>Echinocereeae</taxon>
        <taxon>Carnegiea</taxon>
    </lineage>
</organism>
<evidence type="ECO:0000313" key="3">
    <source>
        <dbReference type="Proteomes" id="UP001153076"/>
    </source>
</evidence>
<feature type="region of interest" description="Disordered" evidence="1">
    <location>
        <begin position="71"/>
        <end position="98"/>
    </location>
</feature>
<evidence type="ECO:0000256" key="1">
    <source>
        <dbReference type="SAM" id="MobiDB-lite"/>
    </source>
</evidence>
<reference evidence="2" key="1">
    <citation type="submission" date="2022-04" db="EMBL/GenBank/DDBJ databases">
        <title>Carnegiea gigantea Genome sequencing and assembly v2.</title>
        <authorList>
            <person name="Copetti D."/>
            <person name="Sanderson M.J."/>
            <person name="Burquez A."/>
            <person name="Wojciechowski M.F."/>
        </authorList>
    </citation>
    <scope>NUCLEOTIDE SEQUENCE</scope>
    <source>
        <strain evidence="2">SGP5-SGP5p</strain>
        <tissue evidence="2">Aerial part</tissue>
    </source>
</reference>
<feature type="compositionally biased region" description="Basic and acidic residues" evidence="1">
    <location>
        <begin position="81"/>
        <end position="93"/>
    </location>
</feature>
<dbReference type="AlphaFoldDB" id="A0A9Q1Q8I3"/>
<dbReference type="EMBL" id="JAKOGI010000610">
    <property type="protein sequence ID" value="KAJ8432374.1"/>
    <property type="molecule type" value="Genomic_DNA"/>
</dbReference>
<protein>
    <submittedName>
        <fullName evidence="2">Uncharacterized protein</fullName>
    </submittedName>
</protein>